<comment type="caution">
    <text evidence="3">The sequence shown here is derived from an EMBL/GenBank/DDBJ whole genome shotgun (WGS) entry which is preliminary data.</text>
</comment>
<dbReference type="PROSITE" id="PS51384">
    <property type="entry name" value="FAD_FR"/>
    <property type="match status" value="1"/>
</dbReference>
<comment type="similarity">
    <text evidence="1">Belongs to the SIP oxidoreductase family.</text>
</comment>
<dbReference type="PANTHER" id="PTHR30157:SF0">
    <property type="entry name" value="NADPH-DEPENDENT FERRIC-CHELATE REDUCTASE"/>
    <property type="match status" value="1"/>
</dbReference>
<protein>
    <submittedName>
        <fullName evidence="3">Siderophore-interacting protein</fullName>
    </submittedName>
</protein>
<dbReference type="Gene3D" id="2.40.30.10">
    <property type="entry name" value="Translation factors"/>
    <property type="match status" value="1"/>
</dbReference>
<dbReference type="Proteomes" id="UP001604002">
    <property type="component" value="Unassembled WGS sequence"/>
</dbReference>
<dbReference type="PANTHER" id="PTHR30157">
    <property type="entry name" value="FERRIC REDUCTASE, NADPH-DEPENDENT"/>
    <property type="match status" value="1"/>
</dbReference>
<evidence type="ECO:0000256" key="1">
    <source>
        <dbReference type="ARBA" id="ARBA00035644"/>
    </source>
</evidence>
<dbReference type="RefSeq" id="WP_393992321.1">
    <property type="nucleotide sequence ID" value="NZ_JBAFVH010000005.1"/>
</dbReference>
<dbReference type="Pfam" id="PF04954">
    <property type="entry name" value="SIP"/>
    <property type="match status" value="1"/>
</dbReference>
<gene>
    <name evidence="3" type="ORF">V5F32_09665</name>
</gene>
<dbReference type="EMBL" id="JBAFVH010000005">
    <property type="protein sequence ID" value="MFG1372429.1"/>
    <property type="molecule type" value="Genomic_DNA"/>
</dbReference>
<dbReference type="InterPro" id="IPR039261">
    <property type="entry name" value="FNR_nucleotide-bd"/>
</dbReference>
<accession>A0ABW6ZXG2</accession>
<dbReference type="Pfam" id="PF08021">
    <property type="entry name" value="FAD_binding_9"/>
    <property type="match status" value="1"/>
</dbReference>
<dbReference type="Gene3D" id="3.40.50.80">
    <property type="entry name" value="Nucleotide-binding domain of ferredoxin-NADP reductase (FNR) module"/>
    <property type="match status" value="1"/>
</dbReference>
<dbReference type="InterPro" id="IPR039374">
    <property type="entry name" value="SIP_fam"/>
</dbReference>
<sequence length="277" mass="29551">MTAEPRAARYRGIRVLEVLRTEQITPRLRRIVLGGAEIEGFGTGPNIKLLIPPEGVQHPQWPLAGADGRAIWPAEGFKPAVRTFSVRRFDPLRGEVSVDFACHGGHGPAARFARRARPGDVVGVGGPGGRTLPPADFHILAGDACGLPSIAAILENLPSHAQGAALLEVEDEADALALHKPDGVSLTWLYRHGAPAGTTTLIADGIRALRVPEGLAVSAWIAAESAAVRAARTHLVSERQVERAAVVAIGYWKRGIAEPDYDAAFRHDREEEQQPGG</sequence>
<keyword evidence="4" id="KW-1185">Reference proteome</keyword>
<evidence type="ECO:0000259" key="2">
    <source>
        <dbReference type="PROSITE" id="PS51384"/>
    </source>
</evidence>
<dbReference type="CDD" id="cd06193">
    <property type="entry name" value="siderophore_interacting"/>
    <property type="match status" value="1"/>
</dbReference>
<dbReference type="InterPro" id="IPR007037">
    <property type="entry name" value="SIP_rossman_dom"/>
</dbReference>
<name>A0ABW6ZXG2_9HYPH</name>
<feature type="domain" description="FAD-binding FR-type" evidence="2">
    <location>
        <begin position="11"/>
        <end position="134"/>
    </location>
</feature>
<organism evidence="3 4">
    <name type="scientific">Xanthobacter oligotrophicus</name>
    <dbReference type="NCBI Taxonomy" id="2607286"/>
    <lineage>
        <taxon>Bacteria</taxon>
        <taxon>Pseudomonadati</taxon>
        <taxon>Pseudomonadota</taxon>
        <taxon>Alphaproteobacteria</taxon>
        <taxon>Hyphomicrobiales</taxon>
        <taxon>Xanthobacteraceae</taxon>
        <taxon>Xanthobacter</taxon>
    </lineage>
</organism>
<dbReference type="SUPFAM" id="SSF63380">
    <property type="entry name" value="Riboflavin synthase domain-like"/>
    <property type="match status" value="1"/>
</dbReference>
<proteinExistence type="inferred from homology"/>
<dbReference type="InterPro" id="IPR017938">
    <property type="entry name" value="Riboflavin_synthase-like_b-brl"/>
</dbReference>
<dbReference type="InterPro" id="IPR013113">
    <property type="entry name" value="SIP_FAD-bd"/>
</dbReference>
<evidence type="ECO:0000313" key="3">
    <source>
        <dbReference type="EMBL" id="MFG1372429.1"/>
    </source>
</evidence>
<dbReference type="InterPro" id="IPR017927">
    <property type="entry name" value="FAD-bd_FR_type"/>
</dbReference>
<evidence type="ECO:0000313" key="4">
    <source>
        <dbReference type="Proteomes" id="UP001604002"/>
    </source>
</evidence>
<reference evidence="3 4" key="1">
    <citation type="submission" date="2024-02" db="EMBL/GenBank/DDBJ databases">
        <title>Expansion and revision of Xanthobacter and proposal of Roseixanthobacter gen. nov.</title>
        <authorList>
            <person name="Soltysiak M.P.M."/>
            <person name="Jalihal A."/>
            <person name="Ory A."/>
            <person name="Chrisophersen C."/>
            <person name="Lee A.D."/>
            <person name="Boulton J."/>
            <person name="Springer M."/>
        </authorList>
    </citation>
    <scope>NUCLEOTIDE SEQUENCE [LARGE SCALE GENOMIC DNA]</scope>
    <source>
        <strain evidence="3 4">23A</strain>
    </source>
</reference>